<reference evidence="7" key="1">
    <citation type="journal article" date="2008" name="Nature">
        <title>The amphioxus genome and the evolution of the chordate karyotype.</title>
        <authorList>
            <consortium name="US DOE Joint Genome Institute (JGI-PGF)"/>
            <person name="Putnam N.H."/>
            <person name="Butts T."/>
            <person name="Ferrier D.E.K."/>
            <person name="Furlong R.F."/>
            <person name="Hellsten U."/>
            <person name="Kawashima T."/>
            <person name="Robinson-Rechavi M."/>
            <person name="Shoguchi E."/>
            <person name="Terry A."/>
            <person name="Yu J.-K."/>
            <person name="Benito-Gutierrez E.L."/>
            <person name="Dubchak I."/>
            <person name="Garcia-Fernandez J."/>
            <person name="Gibson-Brown J.J."/>
            <person name="Grigoriev I.V."/>
            <person name="Horton A.C."/>
            <person name="de Jong P.J."/>
            <person name="Jurka J."/>
            <person name="Kapitonov V.V."/>
            <person name="Kohara Y."/>
            <person name="Kuroki Y."/>
            <person name="Lindquist E."/>
            <person name="Lucas S."/>
            <person name="Osoegawa K."/>
            <person name="Pennacchio L.A."/>
            <person name="Salamov A.A."/>
            <person name="Satou Y."/>
            <person name="Sauka-Spengler T."/>
            <person name="Schmutz J."/>
            <person name="Shin-I T."/>
            <person name="Toyoda A."/>
            <person name="Bronner-Fraser M."/>
            <person name="Fujiyama A."/>
            <person name="Holland L.Z."/>
            <person name="Holland P.W.H."/>
            <person name="Satoh N."/>
            <person name="Rokhsar D.S."/>
        </authorList>
    </citation>
    <scope>NUCLEOTIDE SEQUENCE [LARGE SCALE GENOMIC DNA]</scope>
    <source>
        <strain evidence="7">S238N-H82</strain>
        <tissue evidence="7">Testes</tissue>
    </source>
</reference>
<evidence type="ECO:0000256" key="2">
    <source>
        <dbReference type="ARBA" id="ARBA00022525"/>
    </source>
</evidence>
<dbReference type="SMART" id="SM00211">
    <property type="entry name" value="TY"/>
    <property type="match status" value="1"/>
</dbReference>
<dbReference type="InterPro" id="IPR000716">
    <property type="entry name" value="Thyroglobulin_1"/>
</dbReference>
<feature type="non-terminal residue" evidence="7">
    <location>
        <position position="1"/>
    </location>
</feature>
<comment type="caution">
    <text evidence="5">Lacks conserved residue(s) required for the propagation of feature annotation.</text>
</comment>
<dbReference type="InterPro" id="IPR036857">
    <property type="entry name" value="Thyroglobulin_1_sf"/>
</dbReference>
<comment type="subcellular location">
    <subcellularLocation>
        <location evidence="1">Secreted</location>
    </subcellularLocation>
</comment>
<proteinExistence type="predicted"/>
<dbReference type="eggNOG" id="KOG3555">
    <property type="taxonomic scope" value="Eukaryota"/>
</dbReference>
<dbReference type="EMBL" id="GG666674">
    <property type="protein sequence ID" value="EEN44395.1"/>
    <property type="molecule type" value="Genomic_DNA"/>
</dbReference>
<evidence type="ECO:0000259" key="6">
    <source>
        <dbReference type="PROSITE" id="PS51162"/>
    </source>
</evidence>
<evidence type="ECO:0000256" key="3">
    <source>
        <dbReference type="ARBA" id="ARBA00022737"/>
    </source>
</evidence>
<dbReference type="Pfam" id="PF00086">
    <property type="entry name" value="Thyroglobulin_1"/>
    <property type="match status" value="1"/>
</dbReference>
<dbReference type="PANTHER" id="PTHR12352:SF3">
    <property type="entry name" value="NIDOGEN-2"/>
    <property type="match status" value="1"/>
</dbReference>
<dbReference type="Gene3D" id="4.10.800.10">
    <property type="entry name" value="Thyroglobulin type-1"/>
    <property type="match status" value="1"/>
</dbReference>
<name>C3ZSJ3_BRAFL</name>
<protein>
    <recommendedName>
        <fullName evidence="6">Thyroglobulin type-1 domain-containing protein</fullName>
    </recommendedName>
</protein>
<dbReference type="SUPFAM" id="SSF57610">
    <property type="entry name" value="Thyroglobulin type-1 domain"/>
    <property type="match status" value="1"/>
</dbReference>
<accession>C3ZSJ3</accession>
<dbReference type="PANTHER" id="PTHR12352">
    <property type="entry name" value="SECRETED MODULAR CALCIUM-BINDING PROTEIN"/>
    <property type="match status" value="1"/>
</dbReference>
<evidence type="ECO:0000256" key="1">
    <source>
        <dbReference type="ARBA" id="ARBA00004613"/>
    </source>
</evidence>
<keyword evidence="2" id="KW-0964">Secreted</keyword>
<evidence type="ECO:0000256" key="4">
    <source>
        <dbReference type="ARBA" id="ARBA00023157"/>
    </source>
</evidence>
<feature type="disulfide bond" evidence="5">
    <location>
        <begin position="37"/>
        <end position="44"/>
    </location>
</feature>
<dbReference type="CDD" id="cd00191">
    <property type="entry name" value="TY"/>
    <property type="match status" value="1"/>
</dbReference>
<dbReference type="PROSITE" id="PS51162">
    <property type="entry name" value="THYROGLOBULIN_1_2"/>
    <property type="match status" value="1"/>
</dbReference>
<keyword evidence="3" id="KW-0677">Repeat</keyword>
<dbReference type="InterPro" id="IPR051950">
    <property type="entry name" value="Dev_reg/Prot_inhib"/>
</dbReference>
<evidence type="ECO:0000313" key="7">
    <source>
        <dbReference type="EMBL" id="EEN44395.1"/>
    </source>
</evidence>
<dbReference type="PROSITE" id="PS00484">
    <property type="entry name" value="THYROGLOBULIN_1_1"/>
    <property type="match status" value="1"/>
</dbReference>
<dbReference type="AlphaFoldDB" id="C3ZSJ3"/>
<organism>
    <name type="scientific">Branchiostoma floridae</name>
    <name type="common">Florida lancelet</name>
    <name type="synonym">Amphioxus</name>
    <dbReference type="NCBI Taxonomy" id="7739"/>
    <lineage>
        <taxon>Eukaryota</taxon>
        <taxon>Metazoa</taxon>
        <taxon>Chordata</taxon>
        <taxon>Cephalochordata</taxon>
        <taxon>Leptocardii</taxon>
        <taxon>Amphioxiformes</taxon>
        <taxon>Branchiostomatidae</taxon>
        <taxon>Branchiostoma</taxon>
    </lineage>
</organism>
<sequence length="79" mass="8108">ETPCETARTTALNTNDTLTGGYVPTCSDTGAYMPVQCHGSTGECWCVDGQGQEVSGTRVGAGYALPDCSGTKSLKPICS</sequence>
<feature type="domain" description="Thyroglobulin type-1" evidence="6">
    <location>
        <begin position="1"/>
        <end position="68"/>
    </location>
</feature>
<dbReference type="InParanoid" id="C3ZSJ3"/>
<keyword evidence="4 5" id="KW-1015">Disulfide bond</keyword>
<dbReference type="GO" id="GO:0005576">
    <property type="term" value="C:extracellular region"/>
    <property type="evidence" value="ECO:0007669"/>
    <property type="project" value="UniProtKB-SubCell"/>
</dbReference>
<evidence type="ECO:0000256" key="5">
    <source>
        <dbReference type="PROSITE-ProRule" id="PRU00500"/>
    </source>
</evidence>
<gene>
    <name evidence="7" type="ORF">BRAFLDRAFT_198966</name>
</gene>